<dbReference type="EMBL" id="JAHQIW010002919">
    <property type="protein sequence ID" value="KAJ1356817.1"/>
    <property type="molecule type" value="Genomic_DNA"/>
</dbReference>
<name>A0AAD5QNI9_PARTN</name>
<reference evidence="1" key="1">
    <citation type="submission" date="2021-06" db="EMBL/GenBank/DDBJ databases">
        <title>Parelaphostrongylus tenuis whole genome reference sequence.</title>
        <authorList>
            <person name="Garwood T.J."/>
            <person name="Larsen P.A."/>
            <person name="Fountain-Jones N.M."/>
            <person name="Garbe J.R."/>
            <person name="Macchietto M.G."/>
            <person name="Kania S.A."/>
            <person name="Gerhold R.W."/>
            <person name="Richards J.E."/>
            <person name="Wolf T.M."/>
        </authorList>
    </citation>
    <scope>NUCLEOTIDE SEQUENCE</scope>
    <source>
        <strain evidence="1">MNPRO001-30</strain>
        <tissue evidence="1">Meninges</tissue>
    </source>
</reference>
<protein>
    <submittedName>
        <fullName evidence="1">Uncharacterized protein</fullName>
    </submittedName>
</protein>
<sequence length="192" mass="21498">MHIAEKLGKLMVFQKHSSDEKLEHLKRPVSLVLHLTRRQLGFVERLVTQTVFDILERQGRSALLPDAVISTILGQLNVTINYSPMSCQIAVELDDMHAKCLHNRQQHCDGNLHEYGSNVAKKCPMDANVQTTPVNGTFLTIPGTLSTTNIVMANWSRMMWQSVVDRAVRMLASGPFGSHFFSAMPLLAEIES</sequence>
<dbReference type="Proteomes" id="UP001196413">
    <property type="component" value="Unassembled WGS sequence"/>
</dbReference>
<keyword evidence="2" id="KW-1185">Reference proteome</keyword>
<evidence type="ECO:0000313" key="1">
    <source>
        <dbReference type="EMBL" id="KAJ1356817.1"/>
    </source>
</evidence>
<comment type="caution">
    <text evidence="1">The sequence shown here is derived from an EMBL/GenBank/DDBJ whole genome shotgun (WGS) entry which is preliminary data.</text>
</comment>
<dbReference type="AlphaFoldDB" id="A0AAD5QNI9"/>
<organism evidence="1 2">
    <name type="scientific">Parelaphostrongylus tenuis</name>
    <name type="common">Meningeal worm</name>
    <dbReference type="NCBI Taxonomy" id="148309"/>
    <lineage>
        <taxon>Eukaryota</taxon>
        <taxon>Metazoa</taxon>
        <taxon>Ecdysozoa</taxon>
        <taxon>Nematoda</taxon>
        <taxon>Chromadorea</taxon>
        <taxon>Rhabditida</taxon>
        <taxon>Rhabditina</taxon>
        <taxon>Rhabditomorpha</taxon>
        <taxon>Strongyloidea</taxon>
        <taxon>Metastrongylidae</taxon>
        <taxon>Parelaphostrongylus</taxon>
    </lineage>
</organism>
<proteinExistence type="predicted"/>
<evidence type="ECO:0000313" key="2">
    <source>
        <dbReference type="Proteomes" id="UP001196413"/>
    </source>
</evidence>
<accession>A0AAD5QNI9</accession>
<gene>
    <name evidence="1" type="ORF">KIN20_014619</name>
</gene>